<dbReference type="InterPro" id="IPR052910">
    <property type="entry name" value="ABC-Purine-Binding"/>
</dbReference>
<dbReference type="InterPro" id="IPR003760">
    <property type="entry name" value="PnrA-like"/>
</dbReference>
<keyword evidence="5" id="KW-1185">Reference proteome</keyword>
<dbReference type="InterPro" id="IPR028082">
    <property type="entry name" value="Peripla_BP_I"/>
</dbReference>
<dbReference type="OrthoDB" id="9769871at2"/>
<gene>
    <name evidence="4" type="ORF">SAMN04487771_107012</name>
</gene>
<evidence type="ECO:0000256" key="1">
    <source>
        <dbReference type="ARBA" id="ARBA00022729"/>
    </source>
</evidence>
<evidence type="ECO:0000313" key="4">
    <source>
        <dbReference type="EMBL" id="SET92403.1"/>
    </source>
</evidence>
<dbReference type="STRING" id="1526.SAMN02910262_01453"/>
<dbReference type="eggNOG" id="COG1744">
    <property type="taxonomic scope" value="Bacteria"/>
</dbReference>
<dbReference type="AlphaFoldDB" id="A0A1I0I7B6"/>
<sequence length="423" mass="45079">MKKKVAALLAMAMITAALGACGGSSAQTTTAAASAAAGSTAAAAESNAETKAEAKSDVKVGFICLHDENSTYDLNFINAAKAACEKLGVAYEIKTNIPEGQECYNAAAELADSGCSIVFADSFGHEDYMIEAAKEFPEVQFCHATGTKAHTENLDNYHNAFASIYEGRYLAGVAAGKKLEQMIADGKITEDQAKIGYVGAFTYAEVISGYTSFFLGARSVVPSATMDVTFTGSWYDETAEKEGATKLINDGCVLISQHADSMGAPTACENAGVPDVSYNGSTEEACPNTYIVSSRINWTPYYEHAIKAVMEGSKIEADWTGTLKTDSVVLTDLNKNVAADGTQEALDEAAKKLESGEIHVFDTSKFTVDGKQLDSYMADVDTDPEFKGDTEVIADGYFHESEYRSAPYFDLKIDGIKLLDTAQ</sequence>
<evidence type="ECO:0000256" key="2">
    <source>
        <dbReference type="SAM" id="SignalP"/>
    </source>
</evidence>
<feature type="signal peptide" evidence="2">
    <location>
        <begin position="1"/>
        <end position="19"/>
    </location>
</feature>
<proteinExistence type="predicted"/>
<dbReference type="EMBL" id="FOIL01000070">
    <property type="protein sequence ID" value="SET92403.1"/>
    <property type="molecule type" value="Genomic_DNA"/>
</dbReference>
<feature type="domain" description="ABC transporter substrate-binding protein PnrA-like" evidence="3">
    <location>
        <begin position="68"/>
        <end position="354"/>
    </location>
</feature>
<protein>
    <submittedName>
        <fullName evidence="4">Basic membrane protein A</fullName>
    </submittedName>
</protein>
<dbReference type="Gene3D" id="3.40.50.2300">
    <property type="match status" value="2"/>
</dbReference>
<reference evidence="4 5" key="1">
    <citation type="submission" date="2016-10" db="EMBL/GenBank/DDBJ databases">
        <authorList>
            <person name="de Groot N.N."/>
        </authorList>
    </citation>
    <scope>NUCLEOTIDE SEQUENCE [LARGE SCALE GENOMIC DNA]</scope>
    <source>
        <strain evidence="4 5">KH1P1</strain>
    </source>
</reference>
<dbReference type="PANTHER" id="PTHR43208">
    <property type="entry name" value="ABC TRANSPORTER SUBSTRATE-BINDING PROTEIN"/>
    <property type="match status" value="1"/>
</dbReference>
<dbReference type="PROSITE" id="PS51257">
    <property type="entry name" value="PROKAR_LIPOPROTEIN"/>
    <property type="match status" value="1"/>
</dbReference>
<dbReference type="CDD" id="cd19963">
    <property type="entry name" value="PBP1_BMP-like"/>
    <property type="match status" value="1"/>
</dbReference>
<keyword evidence="1 2" id="KW-0732">Signal</keyword>
<dbReference type="Pfam" id="PF02608">
    <property type="entry name" value="Bmp"/>
    <property type="match status" value="1"/>
</dbReference>
<dbReference type="PANTHER" id="PTHR43208:SF1">
    <property type="entry name" value="ABC TRANSPORTER SUBSTRATE-BINDING PROTEIN"/>
    <property type="match status" value="1"/>
</dbReference>
<organism evidence="4 5">
    <name type="scientific">[Clostridium] aminophilum</name>
    <dbReference type="NCBI Taxonomy" id="1526"/>
    <lineage>
        <taxon>Bacteria</taxon>
        <taxon>Bacillati</taxon>
        <taxon>Bacillota</taxon>
        <taxon>Clostridia</taxon>
        <taxon>Lachnospirales</taxon>
        <taxon>Lachnospiraceae</taxon>
    </lineage>
</organism>
<evidence type="ECO:0000259" key="3">
    <source>
        <dbReference type="Pfam" id="PF02608"/>
    </source>
</evidence>
<dbReference type="GO" id="GO:0005886">
    <property type="term" value="C:plasma membrane"/>
    <property type="evidence" value="ECO:0007669"/>
    <property type="project" value="InterPro"/>
</dbReference>
<evidence type="ECO:0000313" key="5">
    <source>
        <dbReference type="Proteomes" id="UP000199820"/>
    </source>
</evidence>
<feature type="chain" id="PRO_5038881065" evidence="2">
    <location>
        <begin position="20"/>
        <end position="423"/>
    </location>
</feature>
<dbReference type="Proteomes" id="UP000199820">
    <property type="component" value="Unassembled WGS sequence"/>
</dbReference>
<dbReference type="RefSeq" id="WP_074650521.1">
    <property type="nucleotide sequence ID" value="NZ_FOIL01000070.1"/>
</dbReference>
<accession>A0A1I0I7B6</accession>
<dbReference type="SUPFAM" id="SSF53822">
    <property type="entry name" value="Periplasmic binding protein-like I"/>
    <property type="match status" value="1"/>
</dbReference>
<name>A0A1I0I7B6_9FIRM</name>